<organism evidence="1 2">
    <name type="scientific">Chryseobacterium candidae</name>
    <dbReference type="NCBI Taxonomy" id="1978493"/>
    <lineage>
        <taxon>Bacteria</taxon>
        <taxon>Pseudomonadati</taxon>
        <taxon>Bacteroidota</taxon>
        <taxon>Flavobacteriia</taxon>
        <taxon>Flavobacteriales</taxon>
        <taxon>Weeksellaceae</taxon>
        <taxon>Chryseobacterium group</taxon>
        <taxon>Chryseobacterium</taxon>
    </lineage>
</organism>
<evidence type="ECO:0000313" key="1">
    <source>
        <dbReference type="EMBL" id="THV63064.1"/>
    </source>
</evidence>
<name>A0ABY2RBU0_9FLAO</name>
<dbReference type="Proteomes" id="UP000306038">
    <property type="component" value="Unassembled WGS sequence"/>
</dbReference>
<proteinExistence type="predicted"/>
<keyword evidence="2" id="KW-1185">Reference proteome</keyword>
<evidence type="ECO:0000313" key="2">
    <source>
        <dbReference type="Proteomes" id="UP000306038"/>
    </source>
</evidence>
<accession>A0ABY2RBU0</accession>
<gene>
    <name evidence="1" type="ORF">EK417_01410</name>
</gene>
<comment type="caution">
    <text evidence="1">The sequence shown here is derived from an EMBL/GenBank/DDBJ whole genome shotgun (WGS) entry which is preliminary data.</text>
</comment>
<dbReference type="RefSeq" id="WP_136521121.1">
    <property type="nucleotide sequence ID" value="NZ_SDLV01000003.1"/>
</dbReference>
<reference evidence="1 2" key="1">
    <citation type="submission" date="2019-01" db="EMBL/GenBank/DDBJ databases">
        <authorList>
            <person name="B I."/>
            <person name="Ch S."/>
            <person name="Ch V.R."/>
        </authorList>
    </citation>
    <scope>NUCLEOTIDE SEQUENCE [LARGE SCALE GENOMIC DNA]</scope>
    <source>
        <strain evidence="1 2">JC507</strain>
    </source>
</reference>
<protein>
    <submittedName>
        <fullName evidence="1">Uncharacterized protein</fullName>
    </submittedName>
</protein>
<sequence>MLDNIKLQFKDKTIVEKWLNANGDKFPTVQRKHITTNVAESRQKTLLEKCLDVFRKNIPALQKKQLTENKASFTTYPIIADIENLKLRISEKMAVLEGSIHKYFNHLMHNDLSSRGDDNDYSHLLDNNYNDFYYTEVLQSLETLQEFFEGLDLNDATITELEFGFNLKVERDPDDYINYNFLLYDYKAPTSNYNDANTCFVKFLHNKFGFKVYSKKKQKHLHTNIMRVEIVLKSNHLRELGITQFDDLFANESIENLYKYFCEKMDNFILTDNRNQKEGLAENIKQAIGNYLEPSFWRDLKGKPNINRVKQAFQKLLADNDMLHTKKYFKDLLDRKYEQLFYGVVDDNIQDIE</sequence>
<dbReference type="EMBL" id="SDLV01000003">
    <property type="protein sequence ID" value="THV63064.1"/>
    <property type="molecule type" value="Genomic_DNA"/>
</dbReference>